<accession>A0A0V1LA39</accession>
<feature type="compositionally biased region" description="Polar residues" evidence="1">
    <location>
        <begin position="26"/>
        <end position="39"/>
    </location>
</feature>
<comment type="caution">
    <text evidence="2">The sequence shown here is derived from an EMBL/GenBank/DDBJ whole genome shotgun (WGS) entry which is preliminary data.</text>
</comment>
<protein>
    <submittedName>
        <fullName evidence="2">Uncharacterized protein</fullName>
    </submittedName>
</protein>
<name>A0A0V1LA39_9BILA</name>
<evidence type="ECO:0000313" key="2">
    <source>
        <dbReference type="EMBL" id="KRZ56411.1"/>
    </source>
</evidence>
<organism evidence="2 3">
    <name type="scientific">Trichinella nativa</name>
    <dbReference type="NCBI Taxonomy" id="6335"/>
    <lineage>
        <taxon>Eukaryota</taxon>
        <taxon>Metazoa</taxon>
        <taxon>Ecdysozoa</taxon>
        <taxon>Nematoda</taxon>
        <taxon>Enoplea</taxon>
        <taxon>Dorylaimia</taxon>
        <taxon>Trichinellida</taxon>
        <taxon>Trichinellidae</taxon>
        <taxon>Trichinella</taxon>
    </lineage>
</organism>
<gene>
    <name evidence="2" type="ORF">T02_8211</name>
</gene>
<evidence type="ECO:0000256" key="1">
    <source>
        <dbReference type="SAM" id="MobiDB-lite"/>
    </source>
</evidence>
<feature type="region of interest" description="Disordered" evidence="1">
    <location>
        <begin position="26"/>
        <end position="48"/>
    </location>
</feature>
<dbReference type="EMBL" id="JYDW01000094">
    <property type="protein sequence ID" value="KRZ56411.1"/>
    <property type="molecule type" value="Genomic_DNA"/>
</dbReference>
<keyword evidence="3" id="KW-1185">Reference proteome</keyword>
<evidence type="ECO:0000313" key="3">
    <source>
        <dbReference type="Proteomes" id="UP000054721"/>
    </source>
</evidence>
<proteinExistence type="predicted"/>
<dbReference type="Proteomes" id="UP000054721">
    <property type="component" value="Unassembled WGS sequence"/>
</dbReference>
<dbReference type="AlphaFoldDB" id="A0A0V1LA39"/>
<sequence>MRYMDIRGCISAGWHERQSVCLSGGSNRSRGFSTVSLSRPETLPPKRPAESSILQSSVEFGAVNVSATLRVVSHHHHGQEGEDWLPIRCQSPMQELWNRFLPHKPTQLLIFWLTADLQIHLFDVSLYPDSGWTKAEEDCDLMRL</sequence>
<dbReference type="OrthoDB" id="10617401at2759"/>
<reference evidence="2 3" key="1">
    <citation type="submission" date="2015-05" db="EMBL/GenBank/DDBJ databases">
        <title>Evolution of Trichinella species and genotypes.</title>
        <authorList>
            <person name="Korhonen P.K."/>
            <person name="Edoardo P."/>
            <person name="Giuseppe L.R."/>
            <person name="Gasser R.B."/>
        </authorList>
    </citation>
    <scope>NUCLEOTIDE SEQUENCE [LARGE SCALE GENOMIC DNA]</scope>
    <source>
        <strain evidence="2">ISS10</strain>
    </source>
</reference>